<organism evidence="2">
    <name type="scientific">uncultured Solirubrobacteraceae bacterium</name>
    <dbReference type="NCBI Taxonomy" id="1162706"/>
    <lineage>
        <taxon>Bacteria</taxon>
        <taxon>Bacillati</taxon>
        <taxon>Actinomycetota</taxon>
        <taxon>Thermoleophilia</taxon>
        <taxon>Solirubrobacterales</taxon>
        <taxon>Solirubrobacteraceae</taxon>
        <taxon>environmental samples</taxon>
    </lineage>
</organism>
<feature type="compositionally biased region" description="Pro residues" evidence="1">
    <location>
        <begin position="29"/>
        <end position="38"/>
    </location>
</feature>
<feature type="region of interest" description="Disordered" evidence="1">
    <location>
        <begin position="1"/>
        <end position="38"/>
    </location>
</feature>
<dbReference type="EMBL" id="CADCVO010000307">
    <property type="protein sequence ID" value="CAA9495189.1"/>
    <property type="molecule type" value="Genomic_DNA"/>
</dbReference>
<feature type="non-terminal residue" evidence="2">
    <location>
        <position position="38"/>
    </location>
</feature>
<evidence type="ECO:0000313" key="2">
    <source>
        <dbReference type="EMBL" id="CAA9495189.1"/>
    </source>
</evidence>
<reference evidence="2" key="1">
    <citation type="submission" date="2020-02" db="EMBL/GenBank/DDBJ databases">
        <authorList>
            <person name="Meier V. D."/>
        </authorList>
    </citation>
    <scope>NUCLEOTIDE SEQUENCE</scope>
    <source>
        <strain evidence="2">AVDCRST_MAG13</strain>
    </source>
</reference>
<dbReference type="AlphaFoldDB" id="A0A6J4SCG9"/>
<feature type="non-terminal residue" evidence="2">
    <location>
        <position position="1"/>
    </location>
</feature>
<sequence>CRSRPAFTRRCSRSPPRAPPRARTITTTPRPPAAARPG</sequence>
<accession>A0A6J4SCG9</accession>
<gene>
    <name evidence="2" type="ORF">AVDCRST_MAG13-1953</name>
</gene>
<proteinExistence type="predicted"/>
<name>A0A6J4SCG9_9ACTN</name>
<evidence type="ECO:0000256" key="1">
    <source>
        <dbReference type="SAM" id="MobiDB-lite"/>
    </source>
</evidence>
<protein>
    <submittedName>
        <fullName evidence="2">Uncharacterized protein</fullName>
    </submittedName>
</protein>